<accession>A0A0A9DBP9</accession>
<reference evidence="1" key="1">
    <citation type="submission" date="2014-09" db="EMBL/GenBank/DDBJ databases">
        <authorList>
            <person name="Magalhaes I.L.F."/>
            <person name="Oliveira U."/>
            <person name="Santos F.R."/>
            <person name="Vidigal T.H.D.A."/>
            <person name="Brescovit A.D."/>
            <person name="Santos A.J."/>
        </authorList>
    </citation>
    <scope>NUCLEOTIDE SEQUENCE</scope>
    <source>
        <tissue evidence="1">Shoot tissue taken approximately 20 cm above the soil surface</tissue>
    </source>
</reference>
<evidence type="ECO:0000313" key="1">
    <source>
        <dbReference type="EMBL" id="JAD85251.1"/>
    </source>
</evidence>
<protein>
    <submittedName>
        <fullName evidence="1">Uncharacterized protein</fullName>
    </submittedName>
</protein>
<proteinExistence type="predicted"/>
<dbReference type="AlphaFoldDB" id="A0A0A9DBP9"/>
<sequence>MHSHFILVSCKDWLCSVHLLGAVWCSFLACQFCTRFLCDQLG</sequence>
<organism evidence="1">
    <name type="scientific">Arundo donax</name>
    <name type="common">Giant reed</name>
    <name type="synonym">Donax arundinaceus</name>
    <dbReference type="NCBI Taxonomy" id="35708"/>
    <lineage>
        <taxon>Eukaryota</taxon>
        <taxon>Viridiplantae</taxon>
        <taxon>Streptophyta</taxon>
        <taxon>Embryophyta</taxon>
        <taxon>Tracheophyta</taxon>
        <taxon>Spermatophyta</taxon>
        <taxon>Magnoliopsida</taxon>
        <taxon>Liliopsida</taxon>
        <taxon>Poales</taxon>
        <taxon>Poaceae</taxon>
        <taxon>PACMAD clade</taxon>
        <taxon>Arundinoideae</taxon>
        <taxon>Arundineae</taxon>
        <taxon>Arundo</taxon>
    </lineage>
</organism>
<dbReference type="EMBL" id="GBRH01212644">
    <property type="protein sequence ID" value="JAD85251.1"/>
    <property type="molecule type" value="Transcribed_RNA"/>
</dbReference>
<name>A0A0A9DBP9_ARUDO</name>
<reference evidence="1" key="2">
    <citation type="journal article" date="2015" name="Data Brief">
        <title>Shoot transcriptome of the giant reed, Arundo donax.</title>
        <authorList>
            <person name="Barrero R.A."/>
            <person name="Guerrero F.D."/>
            <person name="Moolhuijzen P."/>
            <person name="Goolsby J.A."/>
            <person name="Tidwell J."/>
            <person name="Bellgard S.E."/>
            <person name="Bellgard M.I."/>
        </authorList>
    </citation>
    <scope>NUCLEOTIDE SEQUENCE</scope>
    <source>
        <tissue evidence="1">Shoot tissue taken approximately 20 cm above the soil surface</tissue>
    </source>
</reference>